<organism evidence="2 3">
    <name type="scientific">Characodon lateralis</name>
    <dbReference type="NCBI Taxonomy" id="208331"/>
    <lineage>
        <taxon>Eukaryota</taxon>
        <taxon>Metazoa</taxon>
        <taxon>Chordata</taxon>
        <taxon>Craniata</taxon>
        <taxon>Vertebrata</taxon>
        <taxon>Euteleostomi</taxon>
        <taxon>Actinopterygii</taxon>
        <taxon>Neopterygii</taxon>
        <taxon>Teleostei</taxon>
        <taxon>Neoteleostei</taxon>
        <taxon>Acanthomorphata</taxon>
        <taxon>Ovalentaria</taxon>
        <taxon>Atherinomorphae</taxon>
        <taxon>Cyprinodontiformes</taxon>
        <taxon>Goodeidae</taxon>
        <taxon>Characodon</taxon>
    </lineage>
</organism>
<name>A0ABU7EY51_9TELE</name>
<keyword evidence="3" id="KW-1185">Reference proteome</keyword>
<dbReference type="EMBL" id="JAHUTJ010070246">
    <property type="protein sequence ID" value="MED6292146.1"/>
    <property type="molecule type" value="Genomic_DNA"/>
</dbReference>
<sequence length="103" mass="11393">MLMAKGGESRTRQRSRVCWDHGGNSHSQTDQCTVPFAFTHQSGMSRGQQPKQRDPDFPLHLGQLVQGYPKAFPGQLRNIVPRVCPGSSSRPPPGGPRRPIYPS</sequence>
<evidence type="ECO:0000256" key="1">
    <source>
        <dbReference type="SAM" id="MobiDB-lite"/>
    </source>
</evidence>
<comment type="caution">
    <text evidence="2">The sequence shown here is derived from an EMBL/GenBank/DDBJ whole genome shotgun (WGS) entry which is preliminary data.</text>
</comment>
<evidence type="ECO:0000313" key="2">
    <source>
        <dbReference type="EMBL" id="MED6292146.1"/>
    </source>
</evidence>
<feature type="region of interest" description="Disordered" evidence="1">
    <location>
        <begin position="80"/>
        <end position="103"/>
    </location>
</feature>
<gene>
    <name evidence="2" type="ORF">CHARACLAT_030645</name>
</gene>
<reference evidence="2 3" key="1">
    <citation type="submission" date="2021-06" db="EMBL/GenBank/DDBJ databases">
        <authorList>
            <person name="Palmer J.M."/>
        </authorList>
    </citation>
    <scope>NUCLEOTIDE SEQUENCE [LARGE SCALE GENOMIC DNA]</scope>
    <source>
        <strain evidence="2 3">CL_MEX2019</strain>
        <tissue evidence="2">Muscle</tissue>
    </source>
</reference>
<dbReference type="Proteomes" id="UP001352852">
    <property type="component" value="Unassembled WGS sequence"/>
</dbReference>
<feature type="region of interest" description="Disordered" evidence="1">
    <location>
        <begin position="1"/>
        <end position="31"/>
    </location>
</feature>
<proteinExistence type="predicted"/>
<evidence type="ECO:0000313" key="3">
    <source>
        <dbReference type="Proteomes" id="UP001352852"/>
    </source>
</evidence>
<protein>
    <submittedName>
        <fullName evidence="2">Uncharacterized protein</fullName>
    </submittedName>
</protein>
<feature type="compositionally biased region" description="Pro residues" evidence="1">
    <location>
        <begin position="90"/>
        <end position="103"/>
    </location>
</feature>
<accession>A0ABU7EY51</accession>